<dbReference type="AlphaFoldDB" id="A0AAN9VU43"/>
<name>A0AAN9VU43_9ORTH</name>
<dbReference type="InterPro" id="IPR008978">
    <property type="entry name" value="HSP20-like_chaperone"/>
</dbReference>
<gene>
    <name evidence="4" type="ORF">R5R35_004113</name>
</gene>
<dbReference type="GO" id="GO:0009408">
    <property type="term" value="P:response to heat"/>
    <property type="evidence" value="ECO:0007669"/>
    <property type="project" value="TreeGrafter"/>
</dbReference>
<dbReference type="CDD" id="cd06526">
    <property type="entry name" value="metazoan_ACD"/>
    <property type="match status" value="1"/>
</dbReference>
<dbReference type="PANTHER" id="PTHR45640">
    <property type="entry name" value="HEAT SHOCK PROTEIN HSP-12.2-RELATED"/>
    <property type="match status" value="1"/>
</dbReference>
<dbReference type="SUPFAM" id="SSF49764">
    <property type="entry name" value="HSP20-like chaperones"/>
    <property type="match status" value="1"/>
</dbReference>
<organism evidence="4 5">
    <name type="scientific">Gryllus longicercus</name>
    <dbReference type="NCBI Taxonomy" id="2509291"/>
    <lineage>
        <taxon>Eukaryota</taxon>
        <taxon>Metazoa</taxon>
        <taxon>Ecdysozoa</taxon>
        <taxon>Arthropoda</taxon>
        <taxon>Hexapoda</taxon>
        <taxon>Insecta</taxon>
        <taxon>Pterygota</taxon>
        <taxon>Neoptera</taxon>
        <taxon>Polyneoptera</taxon>
        <taxon>Orthoptera</taxon>
        <taxon>Ensifera</taxon>
        <taxon>Gryllidea</taxon>
        <taxon>Grylloidea</taxon>
        <taxon>Gryllidae</taxon>
        <taxon>Gryllinae</taxon>
        <taxon>Gryllus</taxon>
    </lineage>
</organism>
<dbReference type="InterPro" id="IPR001436">
    <property type="entry name" value="Alpha-crystallin/sHSP_animal"/>
</dbReference>
<evidence type="ECO:0000313" key="4">
    <source>
        <dbReference type="EMBL" id="KAK7864204.1"/>
    </source>
</evidence>
<sequence length="164" mass="19040">MLRTASRKIMPALRPAYQLSVRDAPIRHFWDFRPSASMRSLMREMERFERDFLDRFPLRNIAPRFIPVEGNETVPYRVNIDVNGFKPEEINVAVKDKVLTIRAKMERSSEDGGKFYQEVSREITLPENIKSGELKSFLNNDGVLTIEAPYEPAEKPKEIPVSQK</sequence>
<dbReference type="InterPro" id="IPR002068">
    <property type="entry name" value="A-crystallin/Hsp20_dom"/>
</dbReference>
<accession>A0AAN9VU43</accession>
<proteinExistence type="inferred from homology"/>
<dbReference type="GO" id="GO:0005737">
    <property type="term" value="C:cytoplasm"/>
    <property type="evidence" value="ECO:0007669"/>
    <property type="project" value="TreeGrafter"/>
</dbReference>
<dbReference type="EMBL" id="JAZDUA010000209">
    <property type="protein sequence ID" value="KAK7864204.1"/>
    <property type="molecule type" value="Genomic_DNA"/>
</dbReference>
<feature type="domain" description="SHSP" evidence="3">
    <location>
        <begin position="56"/>
        <end position="164"/>
    </location>
</feature>
<protein>
    <recommendedName>
        <fullName evidence="3">SHSP domain-containing protein</fullName>
    </recommendedName>
</protein>
<evidence type="ECO:0000313" key="5">
    <source>
        <dbReference type="Proteomes" id="UP001378592"/>
    </source>
</evidence>
<dbReference type="PROSITE" id="PS01031">
    <property type="entry name" value="SHSP"/>
    <property type="match status" value="1"/>
</dbReference>
<dbReference type="Proteomes" id="UP001378592">
    <property type="component" value="Unassembled WGS sequence"/>
</dbReference>
<evidence type="ECO:0000256" key="1">
    <source>
        <dbReference type="PROSITE-ProRule" id="PRU00285"/>
    </source>
</evidence>
<dbReference type="GO" id="GO:0005634">
    <property type="term" value="C:nucleus"/>
    <property type="evidence" value="ECO:0007669"/>
    <property type="project" value="TreeGrafter"/>
</dbReference>
<dbReference type="GO" id="GO:0051082">
    <property type="term" value="F:unfolded protein binding"/>
    <property type="evidence" value="ECO:0007669"/>
    <property type="project" value="TreeGrafter"/>
</dbReference>
<comment type="caution">
    <text evidence="4">The sequence shown here is derived from an EMBL/GenBank/DDBJ whole genome shotgun (WGS) entry which is preliminary data.</text>
</comment>
<dbReference type="GO" id="GO:0042026">
    <property type="term" value="P:protein refolding"/>
    <property type="evidence" value="ECO:0007669"/>
    <property type="project" value="TreeGrafter"/>
</dbReference>
<dbReference type="Pfam" id="PF00011">
    <property type="entry name" value="HSP20"/>
    <property type="match status" value="1"/>
</dbReference>
<evidence type="ECO:0000256" key="2">
    <source>
        <dbReference type="RuleBase" id="RU003616"/>
    </source>
</evidence>
<dbReference type="PANTHER" id="PTHR45640:SF26">
    <property type="entry name" value="RE23625P"/>
    <property type="match status" value="1"/>
</dbReference>
<evidence type="ECO:0000259" key="3">
    <source>
        <dbReference type="PROSITE" id="PS01031"/>
    </source>
</evidence>
<keyword evidence="5" id="KW-1185">Reference proteome</keyword>
<dbReference type="Gene3D" id="2.60.40.790">
    <property type="match status" value="1"/>
</dbReference>
<reference evidence="4 5" key="1">
    <citation type="submission" date="2024-03" db="EMBL/GenBank/DDBJ databases">
        <title>The genome assembly and annotation of the cricket Gryllus longicercus Weissman &amp; Gray.</title>
        <authorList>
            <person name="Szrajer S."/>
            <person name="Gray D."/>
            <person name="Ylla G."/>
        </authorList>
    </citation>
    <scope>NUCLEOTIDE SEQUENCE [LARGE SCALE GENOMIC DNA]</scope>
    <source>
        <strain evidence="4">DAG 2021-001</strain>
        <tissue evidence="4">Whole body minus gut</tissue>
    </source>
</reference>
<comment type="similarity">
    <text evidence="1 2">Belongs to the small heat shock protein (HSP20) family.</text>
</comment>